<dbReference type="EMBL" id="JBGORX010000003">
    <property type="protein sequence ID" value="MFJ1269065.1"/>
    <property type="molecule type" value="Genomic_DNA"/>
</dbReference>
<reference evidence="1 2" key="1">
    <citation type="submission" date="2024-08" db="EMBL/GenBank/DDBJ databases">
        <title>Draft Genome Sequence of Legionella lytica strain DSB2004, Isolated From a Fire Sprinkler System.</title>
        <authorList>
            <person name="Everhart A.D."/>
            <person name="Kidane D.T."/>
            <person name="Farone A.L."/>
            <person name="Farone M.B."/>
        </authorList>
    </citation>
    <scope>NUCLEOTIDE SEQUENCE [LARGE SCALE GENOMIC DNA]</scope>
    <source>
        <strain evidence="1 2">DSB2004</strain>
    </source>
</reference>
<evidence type="ECO:0000313" key="1">
    <source>
        <dbReference type="EMBL" id="MFJ1269065.1"/>
    </source>
</evidence>
<gene>
    <name evidence="1" type="ORF">ACD661_10890</name>
</gene>
<dbReference type="Proteomes" id="UP001615550">
    <property type="component" value="Unassembled WGS sequence"/>
</dbReference>
<keyword evidence="2" id="KW-1185">Reference proteome</keyword>
<organism evidence="1 2">
    <name type="scientific">Legionella lytica</name>
    <dbReference type="NCBI Taxonomy" id="96232"/>
    <lineage>
        <taxon>Bacteria</taxon>
        <taxon>Pseudomonadati</taxon>
        <taxon>Pseudomonadota</taxon>
        <taxon>Gammaproteobacteria</taxon>
        <taxon>Legionellales</taxon>
        <taxon>Legionellaceae</taxon>
        <taxon>Legionella</taxon>
    </lineage>
</organism>
<name>A0ABW8DC21_9GAMM</name>
<comment type="caution">
    <text evidence="1">The sequence shown here is derived from an EMBL/GenBank/DDBJ whole genome shotgun (WGS) entry which is preliminary data.</text>
</comment>
<proteinExistence type="predicted"/>
<evidence type="ECO:0000313" key="2">
    <source>
        <dbReference type="Proteomes" id="UP001615550"/>
    </source>
</evidence>
<protein>
    <submittedName>
        <fullName evidence="1">Uncharacterized protein</fullName>
    </submittedName>
</protein>
<dbReference type="RefSeq" id="WP_400187881.1">
    <property type="nucleotide sequence ID" value="NZ_JBGORX010000003.1"/>
</dbReference>
<accession>A0ABW8DC21</accession>
<sequence>MTYLVTFCTFDHTVEGNPAWHGAFILSKYNEKRKQVEVVDTWGYYGVPSTGSPNDWFTQLKRNIGVDVDLLGNHGWLMHEEVRFMDMGYGLHGYSYELTEGQFNELQDECRSRVQAQESAVREVLGDIGLTASPTGKMRCYPGEKHSREVYEIELRKAKIDQRDSRLHPFDFKLSLGWTGPTFKGSHTCKTEALSLLETVLPSEELAPYHKSTFPRWVSGGMENIILHSEGDLDTHTRSSGKKVYYRDGKKEGVKLIWTIPPQKIKPLPGSTIDKLFAVDDEYCYQAKQVAGTLQKLEWMLRQAELPKECDVYRTELMKRIVAFYQGFSFIKPEIKTPKISGMAGFFHSLANLPKNKEQYHLLKLIEQAEYLFNSLYMALVHGIRINEALPPELAFFTENENEVDATFLGENPLEVLVSYLSLDDQKKLCKIIGRNYCDPDSEDEVVSEGQASPALH</sequence>